<gene>
    <name evidence="1" type="ORF">F9C07_2104745</name>
</gene>
<dbReference type="VEuPathDB" id="FungiDB:F9C07_2104745"/>
<dbReference type="VEuPathDB" id="FungiDB:AFLA_007098"/>
<accession>A0A7U2MLG6</accession>
<name>A0A7U2MLG6_ASPFN</name>
<evidence type="ECO:0000313" key="2">
    <source>
        <dbReference type="Proteomes" id="UP000596276"/>
    </source>
</evidence>
<dbReference type="Proteomes" id="UP000596276">
    <property type="component" value="Chromosome 3"/>
</dbReference>
<proteinExistence type="predicted"/>
<protein>
    <submittedName>
        <fullName evidence="1">Uncharacterized protein</fullName>
    </submittedName>
</protein>
<dbReference type="AlphaFoldDB" id="A0A7U2MLG6"/>
<organism evidence="1 2">
    <name type="scientific">Aspergillus flavus (strain ATCC 200026 / FGSC A1120 / IAM 13836 / NRRL 3357 / JCM 12722 / SRRC 167)</name>
    <dbReference type="NCBI Taxonomy" id="332952"/>
    <lineage>
        <taxon>Eukaryota</taxon>
        <taxon>Fungi</taxon>
        <taxon>Dikarya</taxon>
        <taxon>Ascomycota</taxon>
        <taxon>Pezizomycotina</taxon>
        <taxon>Eurotiomycetes</taxon>
        <taxon>Eurotiomycetidae</taxon>
        <taxon>Eurotiales</taxon>
        <taxon>Aspergillaceae</taxon>
        <taxon>Aspergillus</taxon>
        <taxon>Aspergillus subgen. Circumdati</taxon>
    </lineage>
</organism>
<keyword evidence="2" id="KW-1185">Reference proteome</keyword>
<dbReference type="EMBL" id="CP044620">
    <property type="protein sequence ID" value="QRD85876.1"/>
    <property type="molecule type" value="Genomic_DNA"/>
</dbReference>
<evidence type="ECO:0000313" key="1">
    <source>
        <dbReference type="EMBL" id="QRD85876.1"/>
    </source>
</evidence>
<sequence>MVSFRSLIAPSTGLFRQFLRKPLTGGFLARSFSQLTTLSLTNGLRALRAGKEQAGNVSVASTVRQLDQIRGMKTRSSVKRLCDGCKVLGALLWEGRGETVALYGMWNANVGLIARSEKEQSLYHLTQLEKP</sequence>
<reference evidence="2" key="1">
    <citation type="journal article" date="2021" name="G3 (Bethesda)">
        <title>Chromosome assembled and annotated genome sequence of Aspergillus flavus NRRL 3357.</title>
        <authorList>
            <person name="Skerker J.M."/>
            <person name="Pianalto K.M."/>
            <person name="Mondo S.J."/>
            <person name="Yang K."/>
            <person name="Arkin A.P."/>
            <person name="Keller N.P."/>
            <person name="Grigoriev I.V."/>
            <person name="Louise Glass N.L."/>
        </authorList>
    </citation>
    <scope>NUCLEOTIDE SEQUENCE [LARGE SCALE GENOMIC DNA]</scope>
    <source>
        <strain evidence="2">ATCC 200026 / FGSC A1120 / IAM 13836 / NRRL 3357 / JCM 12722 / SRRC 167</strain>
    </source>
</reference>